<proteinExistence type="predicted"/>
<dbReference type="OrthoDB" id="6038731at2759"/>
<protein>
    <submittedName>
        <fullName evidence="2">Uncharacterized protein</fullName>
    </submittedName>
</protein>
<name>A0A433U281_ELYCH</name>
<comment type="caution">
    <text evidence="2">The sequence shown here is derived from an EMBL/GenBank/DDBJ whole genome shotgun (WGS) entry which is preliminary data.</text>
</comment>
<evidence type="ECO:0000313" key="2">
    <source>
        <dbReference type="EMBL" id="RUS87927.1"/>
    </source>
</evidence>
<feature type="region of interest" description="Disordered" evidence="1">
    <location>
        <begin position="82"/>
        <end position="122"/>
    </location>
</feature>
<dbReference type="EMBL" id="RQTK01000097">
    <property type="protein sequence ID" value="RUS87927.1"/>
    <property type="molecule type" value="Genomic_DNA"/>
</dbReference>
<dbReference type="Proteomes" id="UP000271974">
    <property type="component" value="Unassembled WGS sequence"/>
</dbReference>
<feature type="compositionally biased region" description="Basic and acidic residues" evidence="1">
    <location>
        <begin position="90"/>
        <end position="100"/>
    </location>
</feature>
<sequence>MWVYKRREGLGEYRPLEYIPLHTLKKLQSAVEDVKQEACNSYGLSYTEPTPASFHSYGLDHECILRRSDELQNRRQQLLLDRLPPMPSAWERKQKTERPPSRPPPLPPVLALDPRDPKHHSETWLTERENQKYGWFADTTRMPKCRYRDWPKNFSFV</sequence>
<evidence type="ECO:0000256" key="1">
    <source>
        <dbReference type="SAM" id="MobiDB-lite"/>
    </source>
</evidence>
<accession>A0A433U281</accession>
<evidence type="ECO:0000313" key="3">
    <source>
        <dbReference type="Proteomes" id="UP000271974"/>
    </source>
</evidence>
<gene>
    <name evidence="2" type="ORF">EGW08_004343</name>
</gene>
<reference evidence="2 3" key="1">
    <citation type="submission" date="2019-01" db="EMBL/GenBank/DDBJ databases">
        <title>A draft genome assembly of the solar-powered sea slug Elysia chlorotica.</title>
        <authorList>
            <person name="Cai H."/>
            <person name="Li Q."/>
            <person name="Fang X."/>
            <person name="Li J."/>
            <person name="Curtis N.E."/>
            <person name="Altenburger A."/>
            <person name="Shibata T."/>
            <person name="Feng M."/>
            <person name="Maeda T."/>
            <person name="Schwartz J.A."/>
            <person name="Shigenobu S."/>
            <person name="Lundholm N."/>
            <person name="Nishiyama T."/>
            <person name="Yang H."/>
            <person name="Hasebe M."/>
            <person name="Li S."/>
            <person name="Pierce S.K."/>
            <person name="Wang J."/>
        </authorList>
    </citation>
    <scope>NUCLEOTIDE SEQUENCE [LARGE SCALE GENOMIC DNA]</scope>
    <source>
        <strain evidence="2">EC2010</strain>
        <tissue evidence="2">Whole organism of an adult</tissue>
    </source>
</reference>
<organism evidence="2 3">
    <name type="scientific">Elysia chlorotica</name>
    <name type="common">Eastern emerald elysia</name>
    <name type="synonym">Sea slug</name>
    <dbReference type="NCBI Taxonomy" id="188477"/>
    <lineage>
        <taxon>Eukaryota</taxon>
        <taxon>Metazoa</taxon>
        <taxon>Spiralia</taxon>
        <taxon>Lophotrochozoa</taxon>
        <taxon>Mollusca</taxon>
        <taxon>Gastropoda</taxon>
        <taxon>Heterobranchia</taxon>
        <taxon>Euthyneura</taxon>
        <taxon>Panpulmonata</taxon>
        <taxon>Sacoglossa</taxon>
        <taxon>Placobranchoidea</taxon>
        <taxon>Plakobranchidae</taxon>
        <taxon>Elysia</taxon>
    </lineage>
</organism>
<feature type="compositionally biased region" description="Basic and acidic residues" evidence="1">
    <location>
        <begin position="113"/>
        <end position="122"/>
    </location>
</feature>
<keyword evidence="3" id="KW-1185">Reference proteome</keyword>
<dbReference type="AlphaFoldDB" id="A0A433U281"/>